<sequence length="181" mass="19776">MGSAQVSPQVWVGQPRYLGGFDPQPYCKAQGISFCLRDLYDSANHIPVLPIRLASTQDVQKLKLPVLFFSGEEVATLEVSLDWTGRRVKQALRPFLGKGHTVATVIHEGGVLLDSESLERIHLANDAHLYVTLRQCTFLVEGGLGTAQGWGRQARRPSAQAGAGSAVEWVRRGVPCGRCRP</sequence>
<evidence type="ECO:0000313" key="1">
    <source>
        <dbReference type="EMBL" id="CAK9002878.1"/>
    </source>
</evidence>
<keyword evidence="2" id="KW-1185">Reference proteome</keyword>
<dbReference type="EMBL" id="CAXAMM010004224">
    <property type="protein sequence ID" value="CAK9002878.1"/>
    <property type="molecule type" value="Genomic_DNA"/>
</dbReference>
<comment type="caution">
    <text evidence="1">The sequence shown here is derived from an EMBL/GenBank/DDBJ whole genome shotgun (WGS) entry which is preliminary data.</text>
</comment>
<gene>
    <name evidence="1" type="ORF">SCF082_LOCUS7511</name>
</gene>
<dbReference type="SUPFAM" id="SSF54236">
    <property type="entry name" value="Ubiquitin-like"/>
    <property type="match status" value="1"/>
</dbReference>
<reference evidence="1 2" key="1">
    <citation type="submission" date="2024-02" db="EMBL/GenBank/DDBJ databases">
        <authorList>
            <person name="Chen Y."/>
            <person name="Shah S."/>
            <person name="Dougan E. K."/>
            <person name="Thang M."/>
            <person name="Chan C."/>
        </authorList>
    </citation>
    <scope>NUCLEOTIDE SEQUENCE [LARGE SCALE GENOMIC DNA]</scope>
</reference>
<dbReference type="InterPro" id="IPR029071">
    <property type="entry name" value="Ubiquitin-like_domsf"/>
</dbReference>
<evidence type="ECO:0000313" key="2">
    <source>
        <dbReference type="Proteomes" id="UP001642464"/>
    </source>
</evidence>
<protein>
    <submittedName>
        <fullName evidence="1">Nuclear cap-binding protein subunit 2-A</fullName>
    </submittedName>
</protein>
<name>A0ABP0IKM4_9DINO</name>
<proteinExistence type="predicted"/>
<organism evidence="1 2">
    <name type="scientific">Durusdinium trenchii</name>
    <dbReference type="NCBI Taxonomy" id="1381693"/>
    <lineage>
        <taxon>Eukaryota</taxon>
        <taxon>Sar</taxon>
        <taxon>Alveolata</taxon>
        <taxon>Dinophyceae</taxon>
        <taxon>Suessiales</taxon>
        <taxon>Symbiodiniaceae</taxon>
        <taxon>Durusdinium</taxon>
    </lineage>
</organism>
<accession>A0ABP0IKM4</accession>
<dbReference type="Proteomes" id="UP001642464">
    <property type="component" value="Unassembled WGS sequence"/>
</dbReference>